<sequence length="106" mass="12583">MHFKELPCTFCYPVGFELDAEAKAAILDVRDGGFDPNKLTYQFVLEVSKKHAFFYQVLIKLQFEEISMMIFVHVEALVQQIFRLLYVLWLSRIYFTTTKYNDEELV</sequence>
<evidence type="ECO:0000313" key="1">
    <source>
        <dbReference type="Proteomes" id="UP000887576"/>
    </source>
</evidence>
<protein>
    <submittedName>
        <fullName evidence="2">Uncharacterized protein</fullName>
    </submittedName>
</protein>
<accession>A0AC34RH91</accession>
<dbReference type="WBParaSite" id="JU765_v2.g6700.t1">
    <property type="protein sequence ID" value="JU765_v2.g6700.t1"/>
    <property type="gene ID" value="JU765_v2.g6700"/>
</dbReference>
<reference evidence="2" key="1">
    <citation type="submission" date="2022-11" db="UniProtKB">
        <authorList>
            <consortium name="WormBaseParasite"/>
        </authorList>
    </citation>
    <scope>IDENTIFICATION</scope>
</reference>
<name>A0AC34RH91_9BILA</name>
<organism evidence="1 2">
    <name type="scientific">Panagrolaimus sp. JU765</name>
    <dbReference type="NCBI Taxonomy" id="591449"/>
    <lineage>
        <taxon>Eukaryota</taxon>
        <taxon>Metazoa</taxon>
        <taxon>Ecdysozoa</taxon>
        <taxon>Nematoda</taxon>
        <taxon>Chromadorea</taxon>
        <taxon>Rhabditida</taxon>
        <taxon>Tylenchina</taxon>
        <taxon>Panagrolaimomorpha</taxon>
        <taxon>Panagrolaimoidea</taxon>
        <taxon>Panagrolaimidae</taxon>
        <taxon>Panagrolaimus</taxon>
    </lineage>
</organism>
<dbReference type="Proteomes" id="UP000887576">
    <property type="component" value="Unplaced"/>
</dbReference>
<evidence type="ECO:0000313" key="2">
    <source>
        <dbReference type="WBParaSite" id="JU765_v2.g6700.t1"/>
    </source>
</evidence>
<proteinExistence type="predicted"/>